<dbReference type="Proteomes" id="UP000288178">
    <property type="component" value="Unassembled WGS sequence"/>
</dbReference>
<gene>
    <name evidence="1" type="ORF">ENE75_09510</name>
</gene>
<comment type="caution">
    <text evidence="1">The sequence shown here is derived from an EMBL/GenBank/DDBJ whole genome shotgun (WGS) entry which is preliminary data.</text>
</comment>
<evidence type="ECO:0000313" key="1">
    <source>
        <dbReference type="EMBL" id="RVT52650.1"/>
    </source>
</evidence>
<protein>
    <recommendedName>
        <fullName evidence="3">DUF86 domain-containing protein</fullName>
    </recommendedName>
</protein>
<proteinExistence type="predicted"/>
<organism evidence="1 2">
    <name type="scientific">Rubrivivax albus</name>
    <dbReference type="NCBI Taxonomy" id="2499835"/>
    <lineage>
        <taxon>Bacteria</taxon>
        <taxon>Pseudomonadati</taxon>
        <taxon>Pseudomonadota</taxon>
        <taxon>Betaproteobacteria</taxon>
        <taxon>Burkholderiales</taxon>
        <taxon>Sphaerotilaceae</taxon>
        <taxon>Rubrivivax</taxon>
    </lineage>
</organism>
<accession>A0A437JYD0</accession>
<dbReference type="RefSeq" id="WP_128198022.1">
    <property type="nucleotide sequence ID" value="NZ_SACT01000002.1"/>
</dbReference>
<evidence type="ECO:0000313" key="2">
    <source>
        <dbReference type="Proteomes" id="UP000288178"/>
    </source>
</evidence>
<dbReference type="SUPFAM" id="SSF81593">
    <property type="entry name" value="Nucleotidyltransferase substrate binding subunit/domain"/>
    <property type="match status" value="1"/>
</dbReference>
<keyword evidence="2" id="KW-1185">Reference proteome</keyword>
<reference evidence="1 2" key="1">
    <citation type="submission" date="2019-01" db="EMBL/GenBank/DDBJ databases">
        <authorList>
            <person name="Chen W.-M."/>
        </authorList>
    </citation>
    <scope>NUCLEOTIDE SEQUENCE [LARGE SCALE GENOMIC DNA]</scope>
    <source>
        <strain evidence="1 2">ICH-3</strain>
    </source>
</reference>
<dbReference type="OrthoDB" id="13547at2"/>
<dbReference type="EMBL" id="SACT01000002">
    <property type="protein sequence ID" value="RVT52650.1"/>
    <property type="molecule type" value="Genomic_DNA"/>
</dbReference>
<sequence length="156" mass="17266">MTQPLREALAQCRRHAVVLAQARADLPPRFDTAHVLSPSDALVRAGDQFVLRFIKLQDTLGEQVLRPFTVEVLGEPVSDLPLIDVLNRLERYGFLRLHDWARWRALRNALTHEYPDRPDLRVAVLNDALDAADGLAALLGRLEGRSAVSGAGGAED</sequence>
<dbReference type="AlphaFoldDB" id="A0A437JYD0"/>
<name>A0A437JYD0_9BURK</name>
<evidence type="ECO:0008006" key="3">
    <source>
        <dbReference type="Google" id="ProtNLM"/>
    </source>
</evidence>